<dbReference type="GO" id="GO:0005635">
    <property type="term" value="C:nuclear envelope"/>
    <property type="evidence" value="ECO:0007669"/>
    <property type="project" value="UniProtKB-SubCell"/>
</dbReference>
<accession>A0A8K1GCJ9</accession>
<dbReference type="SMART" id="SM00210">
    <property type="entry name" value="TSPN"/>
    <property type="match status" value="1"/>
</dbReference>
<dbReference type="FunFam" id="2.10.25.10:FF:000211">
    <property type="entry name" value="Protein kinase C-binding protein NELL1"/>
    <property type="match status" value="1"/>
</dbReference>
<evidence type="ECO:0000256" key="13">
    <source>
        <dbReference type="ARBA" id="ARBA00023242"/>
    </source>
</evidence>
<keyword evidence="8" id="KW-0677">Repeat</keyword>
<dbReference type="OrthoDB" id="6516201at2759"/>
<feature type="domain" description="EGF-like" evidence="19">
    <location>
        <begin position="499"/>
        <end position="539"/>
    </location>
</feature>
<dbReference type="PANTHER" id="PTHR24042">
    <property type="entry name" value="NEL HOMOLOG"/>
    <property type="match status" value="1"/>
</dbReference>
<dbReference type="InterPro" id="IPR001791">
    <property type="entry name" value="Laminin_G"/>
</dbReference>
<dbReference type="GO" id="GO:0030154">
    <property type="term" value="P:cell differentiation"/>
    <property type="evidence" value="ECO:0007669"/>
    <property type="project" value="UniProtKB-KW"/>
</dbReference>
<feature type="domain" description="EGF-like" evidence="19">
    <location>
        <begin position="572"/>
        <end position="610"/>
    </location>
</feature>
<dbReference type="InterPro" id="IPR000152">
    <property type="entry name" value="EGF-type_Asp/Asn_hydroxyl_site"/>
</dbReference>
<dbReference type="PROSITE" id="PS00022">
    <property type="entry name" value="EGF_1"/>
    <property type="match status" value="1"/>
</dbReference>
<dbReference type="SUPFAM" id="SSF57184">
    <property type="entry name" value="Growth factor receptor domain"/>
    <property type="match status" value="1"/>
</dbReference>
<dbReference type="InterPro" id="IPR051586">
    <property type="entry name" value="PKC-binding_NELL"/>
</dbReference>
<feature type="domain" description="Laminin G" evidence="18">
    <location>
        <begin position="80"/>
        <end position="250"/>
    </location>
</feature>
<dbReference type="SMART" id="SM00282">
    <property type="entry name" value="LamG"/>
    <property type="match status" value="1"/>
</dbReference>
<dbReference type="InterPro" id="IPR013320">
    <property type="entry name" value="ConA-like_dom_sf"/>
</dbReference>
<keyword evidence="9" id="KW-0221">Differentiation</keyword>
<dbReference type="Gene3D" id="6.20.200.20">
    <property type="match status" value="2"/>
</dbReference>
<evidence type="ECO:0000256" key="6">
    <source>
        <dbReference type="ARBA" id="ARBA00022536"/>
    </source>
</evidence>
<dbReference type="EMBL" id="SWJQ01000329">
    <property type="protein sequence ID" value="TRZ16161.1"/>
    <property type="molecule type" value="Genomic_DNA"/>
</dbReference>
<dbReference type="CDD" id="cd00054">
    <property type="entry name" value="EGF_CA"/>
    <property type="match status" value="4"/>
</dbReference>
<dbReference type="FunFam" id="2.10.25.10:FF:000102">
    <property type="entry name" value="Protein kinase C-binding protein NELL2"/>
    <property type="match status" value="1"/>
</dbReference>
<evidence type="ECO:0000256" key="15">
    <source>
        <dbReference type="ARBA" id="ARBA00069712"/>
    </source>
</evidence>
<feature type="domain" description="EGF-like" evidence="19">
    <location>
        <begin position="457"/>
        <end position="498"/>
    </location>
</feature>
<keyword evidence="6 17" id="KW-0245">EGF-like domain</keyword>
<evidence type="ECO:0000256" key="7">
    <source>
        <dbReference type="ARBA" id="ARBA00022729"/>
    </source>
</evidence>
<dbReference type="Gene3D" id="2.10.25.10">
    <property type="entry name" value="Laminin"/>
    <property type="match status" value="6"/>
</dbReference>
<keyword evidence="4" id="KW-0963">Cytoplasm</keyword>
<evidence type="ECO:0000313" key="21">
    <source>
        <dbReference type="EMBL" id="TRZ16161.1"/>
    </source>
</evidence>
<dbReference type="FunFam" id="2.10.25.10:FF:000121">
    <property type="entry name" value="Neural EGFL like 2"/>
    <property type="match status" value="1"/>
</dbReference>
<dbReference type="InterPro" id="IPR024731">
    <property type="entry name" value="NELL2-like_EGF"/>
</dbReference>
<dbReference type="Pfam" id="PF02210">
    <property type="entry name" value="Laminin_G_2"/>
    <property type="match status" value="1"/>
</dbReference>
<evidence type="ECO:0000256" key="2">
    <source>
        <dbReference type="ARBA" id="ARBA00004496"/>
    </source>
</evidence>
<feature type="domain" description="EGF-like" evidence="19">
    <location>
        <begin position="540"/>
        <end position="570"/>
    </location>
</feature>
<feature type="domain" description="VWFC" evidence="20">
    <location>
        <begin position="294"/>
        <end position="355"/>
    </location>
</feature>
<dbReference type="PROSITE" id="PS50184">
    <property type="entry name" value="VWFC_2"/>
    <property type="match status" value="2"/>
</dbReference>
<dbReference type="PANTHER" id="PTHR24042:SF2">
    <property type="entry name" value="PROTEIN KINASE C-BINDING PROTEIN NELL1"/>
    <property type="match status" value="1"/>
</dbReference>
<evidence type="ECO:0000313" key="22">
    <source>
        <dbReference type="Proteomes" id="UP000796761"/>
    </source>
</evidence>
<dbReference type="CDD" id="cd00110">
    <property type="entry name" value="LamG"/>
    <property type="match status" value="1"/>
</dbReference>
<dbReference type="SMART" id="SM00214">
    <property type="entry name" value="VWC"/>
    <property type="match status" value="4"/>
</dbReference>
<evidence type="ECO:0000256" key="5">
    <source>
        <dbReference type="ARBA" id="ARBA00022525"/>
    </source>
</evidence>
<dbReference type="SMART" id="SM00181">
    <property type="entry name" value="EGF"/>
    <property type="match status" value="6"/>
</dbReference>
<dbReference type="AlphaFoldDB" id="A0A8K1GCJ9"/>
<evidence type="ECO:0000259" key="20">
    <source>
        <dbReference type="PROSITE" id="PS50184"/>
    </source>
</evidence>
<dbReference type="SMART" id="SM00215">
    <property type="entry name" value="VWC_out"/>
    <property type="match status" value="2"/>
</dbReference>
<dbReference type="GO" id="GO:0045667">
    <property type="term" value="P:regulation of osteoblast differentiation"/>
    <property type="evidence" value="ECO:0007669"/>
    <property type="project" value="TreeGrafter"/>
</dbReference>
<evidence type="ECO:0000256" key="9">
    <source>
        <dbReference type="ARBA" id="ARBA00022782"/>
    </source>
</evidence>
<reference evidence="21" key="1">
    <citation type="submission" date="2019-04" db="EMBL/GenBank/DDBJ databases">
        <title>Genome assembly of Zosterops borbonicus 15179.</title>
        <authorList>
            <person name="Leroy T."/>
            <person name="Anselmetti Y."/>
            <person name="Tilak M.-K."/>
            <person name="Nabholz B."/>
        </authorList>
    </citation>
    <scope>NUCLEOTIDE SEQUENCE</scope>
    <source>
        <strain evidence="21">HGM_15179</strain>
        <tissue evidence="21">Muscle</tissue>
    </source>
</reference>
<dbReference type="GO" id="GO:0045778">
    <property type="term" value="P:positive regulation of ossification"/>
    <property type="evidence" value="ECO:0007669"/>
    <property type="project" value="UniProtKB-ARBA"/>
</dbReference>
<keyword evidence="10" id="KW-0106">Calcium</keyword>
<feature type="disulfide bond" evidence="17">
    <location>
        <begin position="560"/>
        <end position="569"/>
    </location>
</feature>
<comment type="caution">
    <text evidence="17">Lacks conserved residue(s) required for the propagation of feature annotation.</text>
</comment>
<dbReference type="InterPro" id="IPR048287">
    <property type="entry name" value="TSPN-like_N"/>
</dbReference>
<dbReference type="GO" id="GO:0005080">
    <property type="term" value="F:protein kinase C binding"/>
    <property type="evidence" value="ECO:0007669"/>
    <property type="project" value="TreeGrafter"/>
</dbReference>
<comment type="caution">
    <text evidence="21">The sequence shown here is derived from an EMBL/GenBank/DDBJ whole genome shotgun (WGS) entry which is preliminary data.</text>
</comment>
<dbReference type="Pfam" id="PF00093">
    <property type="entry name" value="VWC"/>
    <property type="match status" value="2"/>
</dbReference>
<dbReference type="SUPFAM" id="SSF57603">
    <property type="entry name" value="FnI-like domain"/>
    <property type="match status" value="3"/>
</dbReference>
<dbReference type="FunFam" id="2.60.120.200:FF:000015">
    <property type="entry name" value="protein kinase C-binding protein NELL1"/>
    <property type="match status" value="1"/>
</dbReference>
<evidence type="ECO:0000259" key="18">
    <source>
        <dbReference type="PROSITE" id="PS50025"/>
    </source>
</evidence>
<gene>
    <name evidence="21" type="ORF">HGM15179_010948</name>
</gene>
<evidence type="ECO:0000259" key="19">
    <source>
        <dbReference type="PROSITE" id="PS50026"/>
    </source>
</evidence>
<name>A0A8K1GCJ9_9PASS</name>
<dbReference type="InterPro" id="IPR001881">
    <property type="entry name" value="EGF-like_Ca-bd_dom"/>
</dbReference>
<evidence type="ECO:0000256" key="1">
    <source>
        <dbReference type="ARBA" id="ARBA00004259"/>
    </source>
</evidence>
<keyword evidence="7" id="KW-0732">Signal</keyword>
<dbReference type="Pfam" id="PF12947">
    <property type="entry name" value="EGF_3"/>
    <property type="match status" value="1"/>
</dbReference>
<dbReference type="InterPro" id="IPR018097">
    <property type="entry name" value="EGF_Ca-bd_CS"/>
</dbReference>
<dbReference type="GO" id="GO:0005737">
    <property type="term" value="C:cytoplasm"/>
    <property type="evidence" value="ECO:0007669"/>
    <property type="project" value="UniProtKB-SubCell"/>
</dbReference>
<dbReference type="FunFam" id="2.10.25.10:FF:000221">
    <property type="entry name" value="Protein kinase C-binding protein NELL1"/>
    <property type="match status" value="1"/>
</dbReference>
<dbReference type="InterPro" id="IPR009030">
    <property type="entry name" value="Growth_fac_rcpt_cys_sf"/>
</dbReference>
<dbReference type="Pfam" id="PF07645">
    <property type="entry name" value="EGF_CA"/>
    <property type="match status" value="3"/>
</dbReference>
<sequence length="1040" mass="115070">MFFALLPYLLQGPLVQLGNGLHLGDELRMTNFLSWSQLNRKSVGFGMDPDLQIDIITELDLVNTTLGVTQVSGLHNASKAFLFQDTEREIHAAPHVSEKLIQLFRNKSEFTFLATLQQKASTSGVILSIRELEHSYFELESSGLRDELRFHYRFGGKTRTEVFPYRLADGQWHKLALSLSASHLLLHVDCNRIYERVIDPPETNLTPESNLWLGQRNRKHGFFKGVIQDVKVIFIPNGYITQCPNLNRTCPTCSDFLSLVQGIMDLQELLAKMTAKLNYAETRLSQLEDCHCEKTCQVNGLIYRDKDSWVEDDHCRNCTCKGGAVECRRMSCPPLECPPDALPVHVDSQCCKVCRAKCIYGGKVLAEGQRVLTKSCRECRNGVLVKVTEACPPLNCSEKDHVLPENQCCSVCRGHNFCAEGHRCGENSECKNWNTKATCECKNGYLSVQGDSAYCEDIDECAAKMHYCHANTVCVNLPGSYRCDCVAGYVRVDDFSCTEHDECGSGQHNCDENAICTNTIRGHSCTCKPGYVGNGTICRAFCEEGCRYGGTCVAPNKCLCPSGFTGSHCEKDIDECAEGIIECHNHSRCVNLPGWYHCECRSGFHDNGSYSPSGESCVDIDECALKIHTCWNDSACVNLPGGFDCLCPSGPSCTGDCPHEGGFKRNGQVWTLREDRCSVCSCKDGRIFCRRTACDCGSPSADLFCCPECDTRVTSQCLDQTGHKLYRSGDNWTYSCQHCRCLEGEVDCWPLQCPALNCEYTAISEGECCPHCVSDPCLADNITYDIRKTCPDGYGITRLSGAVWTMVGSPCTTCKCKVRLLNLPEADAARELLHGVIPVAIPGGCSVSMEPVLWHLDKGGFCRISYLQLCSLLVMPKIEEFMQNQILKSGSAIVPTGPLDAQTVSFNSCSLVPACQQRILASIRIYCDKCSPALGHEKFYFGVALPKPVVRAEYQIVSMDFEPARMPGGKIPGPQVSSGQLGTPLGLWPMPALISQPVGAEELKEVPQIKCHNIAKPKEIRVVEDMGWKSKFIRFLVGKL</sequence>
<keyword evidence="22" id="KW-1185">Reference proteome</keyword>
<dbReference type="InterPro" id="IPR001007">
    <property type="entry name" value="VWF_dom"/>
</dbReference>
<evidence type="ECO:0000256" key="16">
    <source>
        <dbReference type="ARBA" id="ARBA00082621"/>
    </source>
</evidence>
<dbReference type="PROSITE" id="PS01187">
    <property type="entry name" value="EGF_CA"/>
    <property type="match status" value="1"/>
</dbReference>
<dbReference type="InterPro" id="IPR049883">
    <property type="entry name" value="NOTCH1_EGF-like"/>
</dbReference>
<evidence type="ECO:0000256" key="3">
    <source>
        <dbReference type="ARBA" id="ARBA00004613"/>
    </source>
</evidence>
<evidence type="ECO:0000256" key="10">
    <source>
        <dbReference type="ARBA" id="ARBA00022837"/>
    </source>
</evidence>
<dbReference type="PROSITE" id="PS01208">
    <property type="entry name" value="VWFC_1"/>
    <property type="match status" value="2"/>
</dbReference>
<organism evidence="21 22">
    <name type="scientific">Zosterops borbonicus</name>
    <dbReference type="NCBI Taxonomy" id="364589"/>
    <lineage>
        <taxon>Eukaryota</taxon>
        <taxon>Metazoa</taxon>
        <taxon>Chordata</taxon>
        <taxon>Craniata</taxon>
        <taxon>Vertebrata</taxon>
        <taxon>Euteleostomi</taxon>
        <taxon>Archelosauria</taxon>
        <taxon>Archosauria</taxon>
        <taxon>Dinosauria</taxon>
        <taxon>Saurischia</taxon>
        <taxon>Theropoda</taxon>
        <taxon>Coelurosauria</taxon>
        <taxon>Aves</taxon>
        <taxon>Neognathae</taxon>
        <taxon>Neoaves</taxon>
        <taxon>Telluraves</taxon>
        <taxon>Australaves</taxon>
        <taxon>Passeriformes</taxon>
        <taxon>Sylvioidea</taxon>
        <taxon>Zosteropidae</taxon>
        <taxon>Zosterops</taxon>
    </lineage>
</organism>
<feature type="domain" description="EGF-like" evidence="19">
    <location>
        <begin position="619"/>
        <end position="654"/>
    </location>
</feature>
<evidence type="ECO:0000256" key="4">
    <source>
        <dbReference type="ARBA" id="ARBA00022490"/>
    </source>
</evidence>
<dbReference type="FunFam" id="2.10.25.10:FF:000120">
    <property type="entry name" value="Protein kinase C-binding protein NELL1"/>
    <property type="match status" value="1"/>
</dbReference>
<dbReference type="FunFam" id="2.10.25.10:FF:000111">
    <property type="entry name" value="Protein kinase C-binding protein NELL2"/>
    <property type="match status" value="1"/>
</dbReference>
<keyword evidence="11 17" id="KW-1015">Disulfide bond</keyword>
<evidence type="ECO:0000256" key="12">
    <source>
        <dbReference type="ARBA" id="ARBA00023180"/>
    </source>
</evidence>
<evidence type="ECO:0000256" key="8">
    <source>
        <dbReference type="ARBA" id="ARBA00022737"/>
    </source>
</evidence>
<dbReference type="PROSITE" id="PS01186">
    <property type="entry name" value="EGF_2"/>
    <property type="match status" value="3"/>
</dbReference>
<evidence type="ECO:0000256" key="11">
    <source>
        <dbReference type="ARBA" id="ARBA00023157"/>
    </source>
</evidence>
<protein>
    <recommendedName>
        <fullName evidence="15">Protein kinase C-binding protein NELL1</fullName>
    </recommendedName>
    <alternativeName>
        <fullName evidence="16">NEL-like protein 1</fullName>
    </alternativeName>
</protein>
<keyword evidence="13" id="KW-0539">Nucleus</keyword>
<dbReference type="GO" id="GO:0005509">
    <property type="term" value="F:calcium ion binding"/>
    <property type="evidence" value="ECO:0007669"/>
    <property type="project" value="InterPro"/>
</dbReference>
<proteinExistence type="predicted"/>
<dbReference type="PROSITE" id="PS50026">
    <property type="entry name" value="EGF_3"/>
    <property type="match status" value="5"/>
</dbReference>
<dbReference type="GO" id="GO:0005615">
    <property type="term" value="C:extracellular space"/>
    <property type="evidence" value="ECO:0007669"/>
    <property type="project" value="TreeGrafter"/>
</dbReference>
<evidence type="ECO:0000256" key="17">
    <source>
        <dbReference type="PROSITE-ProRule" id="PRU00076"/>
    </source>
</evidence>
<comment type="subcellular location">
    <subcellularLocation>
        <location evidence="2">Cytoplasm</location>
    </subcellularLocation>
    <subcellularLocation>
        <location evidence="1">Nucleus envelope</location>
    </subcellularLocation>
    <subcellularLocation>
        <location evidence="3">Secreted</location>
    </subcellularLocation>
</comment>
<feature type="disulfide bond" evidence="17">
    <location>
        <begin position="542"/>
        <end position="552"/>
    </location>
</feature>
<dbReference type="SMART" id="SM00179">
    <property type="entry name" value="EGF_CA"/>
    <property type="match status" value="5"/>
</dbReference>
<dbReference type="Gene3D" id="2.60.120.200">
    <property type="match status" value="1"/>
</dbReference>
<dbReference type="SUPFAM" id="SSF57196">
    <property type="entry name" value="EGF/Laminin"/>
    <property type="match status" value="2"/>
</dbReference>
<comment type="function">
    <text evidence="14">Plays a role in the control of cell growth and differentiation. Promotes osteoblast cell differentiation and terminal mineralization.</text>
</comment>
<dbReference type="InterPro" id="IPR000742">
    <property type="entry name" value="EGF"/>
</dbReference>
<dbReference type="Proteomes" id="UP000796761">
    <property type="component" value="Unassembled WGS sequence"/>
</dbReference>
<dbReference type="SUPFAM" id="SSF49899">
    <property type="entry name" value="Concanavalin A-like lectins/glucanases"/>
    <property type="match status" value="1"/>
</dbReference>
<dbReference type="PROSITE" id="PS50025">
    <property type="entry name" value="LAM_G_DOMAIN"/>
    <property type="match status" value="1"/>
</dbReference>
<feature type="domain" description="VWFC" evidence="20">
    <location>
        <begin position="715"/>
        <end position="773"/>
    </location>
</feature>
<dbReference type="GO" id="GO:0008201">
    <property type="term" value="F:heparin binding"/>
    <property type="evidence" value="ECO:0007669"/>
    <property type="project" value="TreeGrafter"/>
</dbReference>
<keyword evidence="12" id="KW-0325">Glycoprotein</keyword>
<evidence type="ECO:0000256" key="14">
    <source>
        <dbReference type="ARBA" id="ARBA00054088"/>
    </source>
</evidence>
<keyword evidence="5" id="KW-0964">Secreted</keyword>
<dbReference type="PROSITE" id="PS00010">
    <property type="entry name" value="ASX_HYDROXYL"/>
    <property type="match status" value="3"/>
</dbReference>